<reference evidence="10 11" key="1">
    <citation type="submission" date="2015-01" db="EMBL/GenBank/DDBJ databases">
        <title>Draft genome of the acidophilic iron oxidizer Acidithrix ferrooxidans strain Py-F3.</title>
        <authorList>
            <person name="Poehlein A."/>
            <person name="Eisen S."/>
            <person name="Schloemann M."/>
            <person name="Johnson B.D."/>
            <person name="Daniel R."/>
            <person name="Muehling M."/>
        </authorList>
    </citation>
    <scope>NUCLEOTIDE SEQUENCE [LARGE SCALE GENOMIC DNA]</scope>
    <source>
        <strain evidence="10 11">Py-F3</strain>
    </source>
</reference>
<feature type="domain" description="Nudix hydrolase" evidence="9">
    <location>
        <begin position="71"/>
        <end position="207"/>
    </location>
</feature>
<evidence type="ECO:0000256" key="3">
    <source>
        <dbReference type="ARBA" id="ARBA00005582"/>
    </source>
</evidence>
<keyword evidence="5 8" id="KW-0378">Hydrolase</keyword>
<comment type="similarity">
    <text evidence="3 8">Belongs to the Nudix hydrolase family.</text>
</comment>
<dbReference type="EMBL" id="JXYS01000091">
    <property type="protein sequence ID" value="KJF16262.1"/>
    <property type="molecule type" value="Genomic_DNA"/>
</dbReference>
<dbReference type="PANTHER" id="PTHR12992">
    <property type="entry name" value="NUDIX HYDROLASE"/>
    <property type="match status" value="1"/>
</dbReference>
<dbReference type="InterPro" id="IPR020084">
    <property type="entry name" value="NUDIX_hydrolase_CS"/>
</dbReference>
<evidence type="ECO:0000256" key="1">
    <source>
        <dbReference type="ARBA" id="ARBA00001936"/>
    </source>
</evidence>
<dbReference type="InterPro" id="IPR000086">
    <property type="entry name" value="NUDIX_hydrolase_dom"/>
</dbReference>
<evidence type="ECO:0000256" key="6">
    <source>
        <dbReference type="ARBA" id="ARBA00022842"/>
    </source>
</evidence>
<accession>A0A0D8HEM0</accession>
<comment type="cofactor">
    <cofactor evidence="2">
        <name>Mg(2+)</name>
        <dbReference type="ChEBI" id="CHEBI:18420"/>
    </cofactor>
</comment>
<comment type="caution">
    <text evidence="10">The sequence shown here is derived from an EMBL/GenBank/DDBJ whole genome shotgun (WGS) entry which is preliminary data.</text>
</comment>
<proteinExistence type="inferred from homology"/>
<dbReference type="AlphaFoldDB" id="A0A0D8HEM0"/>
<dbReference type="OrthoDB" id="9802805at2"/>
<evidence type="ECO:0000256" key="4">
    <source>
        <dbReference type="ARBA" id="ARBA00022723"/>
    </source>
</evidence>
<keyword evidence="11" id="KW-1185">Reference proteome</keyword>
<dbReference type="STRING" id="1280514.AXFE_29020"/>
<evidence type="ECO:0000313" key="11">
    <source>
        <dbReference type="Proteomes" id="UP000032360"/>
    </source>
</evidence>
<dbReference type="CDD" id="cd03426">
    <property type="entry name" value="NUDIX_CoAse_Nudt7"/>
    <property type="match status" value="1"/>
</dbReference>
<gene>
    <name evidence="10" type="primary">mutT</name>
    <name evidence="10" type="ORF">AXFE_29020</name>
</gene>
<protein>
    <submittedName>
        <fullName evidence="10">8-oxo-dGTP diphosphatase</fullName>
        <ecNumber evidence="10">3.6.1.55</ecNumber>
    </submittedName>
</protein>
<organism evidence="10 11">
    <name type="scientific">Acidithrix ferrooxidans</name>
    <dbReference type="NCBI Taxonomy" id="1280514"/>
    <lineage>
        <taxon>Bacteria</taxon>
        <taxon>Bacillati</taxon>
        <taxon>Actinomycetota</taxon>
        <taxon>Acidimicrobiia</taxon>
        <taxon>Acidimicrobiales</taxon>
        <taxon>Acidimicrobiaceae</taxon>
        <taxon>Acidithrix</taxon>
    </lineage>
</organism>
<dbReference type="PRINTS" id="PR00502">
    <property type="entry name" value="NUDIXFAMILY"/>
</dbReference>
<evidence type="ECO:0000256" key="2">
    <source>
        <dbReference type="ARBA" id="ARBA00001946"/>
    </source>
</evidence>
<evidence type="ECO:0000256" key="5">
    <source>
        <dbReference type="ARBA" id="ARBA00022801"/>
    </source>
</evidence>
<name>A0A0D8HEM0_9ACTN</name>
<dbReference type="GO" id="GO:0035539">
    <property type="term" value="F:8-oxo-7,8-dihydrodeoxyguanosine triphosphate pyrophosphatase activity"/>
    <property type="evidence" value="ECO:0007669"/>
    <property type="project" value="UniProtKB-EC"/>
</dbReference>
<dbReference type="InterPro" id="IPR045121">
    <property type="entry name" value="CoAse"/>
</dbReference>
<dbReference type="PROSITE" id="PS00893">
    <property type="entry name" value="NUDIX_BOX"/>
    <property type="match status" value="1"/>
</dbReference>
<dbReference type="Pfam" id="PF00293">
    <property type="entry name" value="NUDIX"/>
    <property type="match status" value="1"/>
</dbReference>
<dbReference type="EC" id="3.6.1.55" evidence="10"/>
<dbReference type="PROSITE" id="PS51462">
    <property type="entry name" value="NUDIX"/>
    <property type="match status" value="1"/>
</dbReference>
<keyword evidence="6" id="KW-0460">Magnesium</keyword>
<dbReference type="Proteomes" id="UP000032360">
    <property type="component" value="Unassembled WGS sequence"/>
</dbReference>
<evidence type="ECO:0000256" key="8">
    <source>
        <dbReference type="RuleBase" id="RU003476"/>
    </source>
</evidence>
<dbReference type="PANTHER" id="PTHR12992:SF11">
    <property type="entry name" value="MITOCHONDRIAL COENZYME A DIPHOSPHATASE NUDT8"/>
    <property type="match status" value="1"/>
</dbReference>
<evidence type="ECO:0000259" key="9">
    <source>
        <dbReference type="PROSITE" id="PS51462"/>
    </source>
</evidence>
<dbReference type="SUPFAM" id="SSF55811">
    <property type="entry name" value="Nudix"/>
    <property type="match status" value="1"/>
</dbReference>
<dbReference type="InterPro" id="IPR015797">
    <property type="entry name" value="NUDIX_hydrolase-like_dom_sf"/>
</dbReference>
<dbReference type="RefSeq" id="WP_052606584.1">
    <property type="nucleotide sequence ID" value="NZ_JXYS01000091.1"/>
</dbReference>
<dbReference type="GO" id="GO:0046872">
    <property type="term" value="F:metal ion binding"/>
    <property type="evidence" value="ECO:0007669"/>
    <property type="project" value="UniProtKB-KW"/>
</dbReference>
<keyword evidence="4" id="KW-0479">Metal-binding</keyword>
<dbReference type="Gene3D" id="3.90.79.10">
    <property type="entry name" value="Nucleoside Triphosphate Pyrophosphohydrolase"/>
    <property type="match status" value="1"/>
</dbReference>
<sequence>MMGEIIELDSRYRQLVPRPPLTRRMKRPVWMDELAESLPLNRFDLARAFSMGEASRDLAPKPAPSLPDGDMKRPAGVLAVLTGSAFSPSMVFTRRSLHLKSHSGEIAFPGGKVEHGETPMDAAIRETYEEIGIEPSTLDILGKITELATSTSGISMSAYLAMSSVSSPIYYPSEDEVAAVIEVPIAELLSSAIYHREVWTRGHEEREMHFFAIDDDLVWGATAYITVQALKRIYLGLRQK</sequence>
<evidence type="ECO:0000313" key="10">
    <source>
        <dbReference type="EMBL" id="KJF16262.1"/>
    </source>
</evidence>
<dbReference type="GO" id="GO:0010945">
    <property type="term" value="F:coenzyme A diphosphatase activity"/>
    <property type="evidence" value="ECO:0007669"/>
    <property type="project" value="InterPro"/>
</dbReference>
<dbReference type="InterPro" id="IPR020476">
    <property type="entry name" value="Nudix_hydrolase"/>
</dbReference>
<comment type="cofactor">
    <cofactor evidence="1">
        <name>Mn(2+)</name>
        <dbReference type="ChEBI" id="CHEBI:29035"/>
    </cofactor>
</comment>
<evidence type="ECO:0000256" key="7">
    <source>
        <dbReference type="ARBA" id="ARBA00023211"/>
    </source>
</evidence>
<keyword evidence="7" id="KW-0464">Manganese</keyword>